<accession>A0A4Z2G9I8</accession>
<dbReference type="EMBL" id="SRLO01000627">
    <property type="protein sequence ID" value="TNN50207.1"/>
    <property type="molecule type" value="Genomic_DNA"/>
</dbReference>
<evidence type="ECO:0000313" key="2">
    <source>
        <dbReference type="Proteomes" id="UP000314294"/>
    </source>
</evidence>
<sequence length="74" mass="8092">MCCCSRANQPQQCVVPASPTALHSPDKALHWLLLDRPRRKLENNPNAPNRALLGNNSATPGIMCSDIIFNPISL</sequence>
<dbReference type="Proteomes" id="UP000314294">
    <property type="component" value="Unassembled WGS sequence"/>
</dbReference>
<organism evidence="1 2">
    <name type="scientific">Liparis tanakae</name>
    <name type="common">Tanaka's snailfish</name>
    <dbReference type="NCBI Taxonomy" id="230148"/>
    <lineage>
        <taxon>Eukaryota</taxon>
        <taxon>Metazoa</taxon>
        <taxon>Chordata</taxon>
        <taxon>Craniata</taxon>
        <taxon>Vertebrata</taxon>
        <taxon>Euteleostomi</taxon>
        <taxon>Actinopterygii</taxon>
        <taxon>Neopterygii</taxon>
        <taxon>Teleostei</taxon>
        <taxon>Neoteleostei</taxon>
        <taxon>Acanthomorphata</taxon>
        <taxon>Eupercaria</taxon>
        <taxon>Perciformes</taxon>
        <taxon>Cottioidei</taxon>
        <taxon>Cottales</taxon>
        <taxon>Liparidae</taxon>
        <taxon>Liparis</taxon>
    </lineage>
</organism>
<comment type="caution">
    <text evidence="1">The sequence shown here is derived from an EMBL/GenBank/DDBJ whole genome shotgun (WGS) entry which is preliminary data.</text>
</comment>
<proteinExistence type="predicted"/>
<reference evidence="1 2" key="1">
    <citation type="submission" date="2019-03" db="EMBL/GenBank/DDBJ databases">
        <title>First draft genome of Liparis tanakae, snailfish: a comprehensive survey of snailfish specific genes.</title>
        <authorList>
            <person name="Kim W."/>
            <person name="Song I."/>
            <person name="Jeong J.-H."/>
            <person name="Kim D."/>
            <person name="Kim S."/>
            <person name="Ryu S."/>
            <person name="Song J.Y."/>
            <person name="Lee S.K."/>
        </authorList>
    </citation>
    <scope>NUCLEOTIDE SEQUENCE [LARGE SCALE GENOMIC DNA]</scope>
    <source>
        <tissue evidence="1">Muscle</tissue>
    </source>
</reference>
<protein>
    <submittedName>
        <fullName evidence="1">Uncharacterized protein</fullName>
    </submittedName>
</protein>
<name>A0A4Z2G9I8_9TELE</name>
<dbReference type="AlphaFoldDB" id="A0A4Z2G9I8"/>
<evidence type="ECO:0000313" key="1">
    <source>
        <dbReference type="EMBL" id="TNN50207.1"/>
    </source>
</evidence>
<gene>
    <name evidence="1" type="ORF">EYF80_039579</name>
</gene>
<keyword evidence="2" id="KW-1185">Reference proteome</keyword>